<dbReference type="InterPro" id="IPR027417">
    <property type="entry name" value="P-loop_NTPase"/>
</dbReference>
<dbReference type="Gene3D" id="3.40.50.300">
    <property type="entry name" value="P-loop containing nucleotide triphosphate hydrolases"/>
    <property type="match status" value="1"/>
</dbReference>
<keyword evidence="1" id="KW-0175">Coiled coil</keyword>
<dbReference type="SUPFAM" id="SSF52540">
    <property type="entry name" value="P-loop containing nucleoside triphosphate hydrolases"/>
    <property type="match status" value="1"/>
</dbReference>
<dbReference type="PROSITE" id="PS00675">
    <property type="entry name" value="SIGMA54_INTERACT_1"/>
    <property type="match status" value="1"/>
</dbReference>
<dbReference type="PANTHER" id="PTHR32046:SF11">
    <property type="entry name" value="IMMUNE-ASSOCIATED NUCLEOTIDE-BINDING PROTEIN 10-LIKE"/>
    <property type="match status" value="1"/>
</dbReference>
<evidence type="ECO:0000313" key="2">
    <source>
        <dbReference type="EMBL" id="CAF0853094.1"/>
    </source>
</evidence>
<evidence type="ECO:0000313" key="3">
    <source>
        <dbReference type="Proteomes" id="UP000663882"/>
    </source>
</evidence>
<comment type="caution">
    <text evidence="2">The sequence shown here is derived from an EMBL/GenBank/DDBJ whole genome shotgun (WGS) entry which is preliminary data.</text>
</comment>
<dbReference type="PANTHER" id="PTHR32046">
    <property type="entry name" value="G DOMAIN-CONTAINING PROTEIN"/>
    <property type="match status" value="1"/>
</dbReference>
<dbReference type="OrthoDB" id="2386367at2759"/>
<gene>
    <name evidence="2" type="ORF">RFH988_LOCUS6565</name>
</gene>
<evidence type="ECO:0008006" key="4">
    <source>
        <dbReference type="Google" id="ProtNLM"/>
    </source>
</evidence>
<feature type="coiled-coil region" evidence="1">
    <location>
        <begin position="275"/>
        <end position="305"/>
    </location>
</feature>
<name>A0A813W6G9_9BILA</name>
<sequence>MIDVQDELRLNILLKLAPRTEFTSFIDHLYPIDEYTRILFYTYLSRKEELSKKAEEQIKSSMLRTDATHIITGVSWGIYFVAVLQLPPDTTMVETIDITLENIKTSLFDDDNFEELTLNEPDEPQKFINMKVYSNIPTLARTTSLTDAYQKIRHFKVNDIEHRPINYHLRVIKEIYPQQTDPTNTVGIRCNDQVEQRFLELLTTIKYLDSSINDNMSNVLREYFKAQLCDINIRLLVIKKKYEDERKRFVTLLLDWRQAYTGISQIEEALNDEQQNILIKNIDDLKQDQQDLKAKEQLINNLQKQEIQYWNAAGRDLNQFDYEQKVEQMLIRDDGLDRVLCSNNTLNKTESPIFNKLRDELLEQRKSNPNLRLTYADFSYCSFPVSNIIILPQNQMKNKEDTRKQSTSIQAIHPQICDTPASSSQDDIVNILLLGESGVGKSTFINAFVNYLTYNTLNQAELNKPVVLIPVSFMITVGDNFEEHMIQFGDADSTENEDFDHPGQSVTQHCKSYIFHLKHHNGKRLRIIDTPGFGDTRGLDRDDFNMQHILTYVNNLTHLNAVCFLLKPNVTRLNSYFRTCITQLLALLGTHFDTNIIFCFTNGRSTFYTPGNTGPLLRVMLDSLSMNHVILKKHNTFCFDSESFRYLVSRQQSIAFNDLDKQEYEMSWSNSATESTRLINYIINSLPVYHIHNQLKSIKHAQLEIIHMIRPILEAMKNILRNIILFDNEPSKISIKLCPKVIYHPTTICLSCDRHAIQVAKFWILCDYHNEVKNKRPTCLCAPDRHQSIDYTLEYETINSPANHDKNRLMDQLALLLHTCIEFAHFLMSTAHSLRDDPCLVALTRMIDEEKEICSENKPQQLNSYLVQELENLKKKYENRIHEMKPNQNIIELPVIYERIKIASNYPEVDEQMAAVKKGQENLMALN</sequence>
<dbReference type="Proteomes" id="UP000663882">
    <property type="component" value="Unassembled WGS sequence"/>
</dbReference>
<protein>
    <recommendedName>
        <fullName evidence="4">G domain-containing protein</fullName>
    </recommendedName>
</protein>
<dbReference type="EMBL" id="CAJNOO010000198">
    <property type="protein sequence ID" value="CAF0853094.1"/>
    <property type="molecule type" value="Genomic_DNA"/>
</dbReference>
<reference evidence="2" key="1">
    <citation type="submission" date="2021-02" db="EMBL/GenBank/DDBJ databases">
        <authorList>
            <person name="Nowell W R."/>
        </authorList>
    </citation>
    <scope>NUCLEOTIDE SEQUENCE</scope>
</reference>
<proteinExistence type="predicted"/>
<organism evidence="2 3">
    <name type="scientific">Rotaria sordida</name>
    <dbReference type="NCBI Taxonomy" id="392033"/>
    <lineage>
        <taxon>Eukaryota</taxon>
        <taxon>Metazoa</taxon>
        <taxon>Spiralia</taxon>
        <taxon>Gnathifera</taxon>
        <taxon>Rotifera</taxon>
        <taxon>Eurotatoria</taxon>
        <taxon>Bdelloidea</taxon>
        <taxon>Philodinida</taxon>
        <taxon>Philodinidae</taxon>
        <taxon>Rotaria</taxon>
    </lineage>
</organism>
<dbReference type="AlphaFoldDB" id="A0A813W6G9"/>
<accession>A0A813W6G9</accession>
<evidence type="ECO:0000256" key="1">
    <source>
        <dbReference type="SAM" id="Coils"/>
    </source>
</evidence>
<dbReference type="InterPro" id="IPR025662">
    <property type="entry name" value="Sigma_54_int_dom_ATP-bd_1"/>
</dbReference>